<gene>
    <name evidence="2" type="ORF">DSL64_26430</name>
</gene>
<dbReference type="AlphaFoldDB" id="A0A3D8Y3F3"/>
<name>A0A3D8Y3F3_9BACT</name>
<organism evidence="2 3">
    <name type="scientific">Dyadobacter luteus</name>
    <dbReference type="NCBI Taxonomy" id="2259619"/>
    <lineage>
        <taxon>Bacteria</taxon>
        <taxon>Pseudomonadati</taxon>
        <taxon>Bacteroidota</taxon>
        <taxon>Cytophagia</taxon>
        <taxon>Cytophagales</taxon>
        <taxon>Spirosomataceae</taxon>
        <taxon>Dyadobacter</taxon>
    </lineage>
</organism>
<keyword evidence="3" id="KW-1185">Reference proteome</keyword>
<dbReference type="OrthoDB" id="962055at2"/>
<dbReference type="Proteomes" id="UP000256373">
    <property type="component" value="Unassembled WGS sequence"/>
</dbReference>
<dbReference type="RefSeq" id="WP_115833971.1">
    <property type="nucleotide sequence ID" value="NZ_QNUL01000037.1"/>
</dbReference>
<reference evidence="2 3" key="1">
    <citation type="submission" date="2018-07" db="EMBL/GenBank/DDBJ databases">
        <title>Dyadobacter roseus sp. nov., isolated from rose rhizosphere soil.</title>
        <authorList>
            <person name="Chen L."/>
        </authorList>
    </citation>
    <scope>NUCLEOTIDE SEQUENCE [LARGE SCALE GENOMIC DNA]</scope>
    <source>
        <strain evidence="2 3">RS19</strain>
    </source>
</reference>
<sequence>MKRTFLLIALLTSSILSFGQVIVGEVDINQIDDLEVIEVLVDNRSLIRSVDVMVDYGHLQNEVNAWGKRLESRITDPDTKERMVFKSSAHVINFLEKRGWKNYSVVTREGVFYYYFRWNKE</sequence>
<dbReference type="EMBL" id="QNUL01000037">
    <property type="protein sequence ID" value="REA56553.1"/>
    <property type="molecule type" value="Genomic_DNA"/>
</dbReference>
<proteinExistence type="predicted"/>
<feature type="chain" id="PRO_5017651077" evidence="1">
    <location>
        <begin position="20"/>
        <end position="121"/>
    </location>
</feature>
<feature type="signal peptide" evidence="1">
    <location>
        <begin position="1"/>
        <end position="19"/>
    </location>
</feature>
<evidence type="ECO:0000313" key="2">
    <source>
        <dbReference type="EMBL" id="REA56553.1"/>
    </source>
</evidence>
<protein>
    <submittedName>
        <fullName evidence="2">Uncharacterized protein</fullName>
    </submittedName>
</protein>
<accession>A0A3D8Y3F3</accession>
<keyword evidence="1" id="KW-0732">Signal</keyword>
<evidence type="ECO:0000256" key="1">
    <source>
        <dbReference type="SAM" id="SignalP"/>
    </source>
</evidence>
<comment type="caution">
    <text evidence="2">The sequence shown here is derived from an EMBL/GenBank/DDBJ whole genome shotgun (WGS) entry which is preliminary data.</text>
</comment>
<evidence type="ECO:0000313" key="3">
    <source>
        <dbReference type="Proteomes" id="UP000256373"/>
    </source>
</evidence>